<dbReference type="EMBL" id="CM056741">
    <property type="protein sequence ID" value="KAJ8684975.1"/>
    <property type="molecule type" value="Genomic_DNA"/>
</dbReference>
<accession>A0ACC2PT45</accession>
<keyword evidence="2" id="KW-1185">Reference proteome</keyword>
<evidence type="ECO:0000313" key="1">
    <source>
        <dbReference type="EMBL" id="KAJ8684975.1"/>
    </source>
</evidence>
<dbReference type="Proteomes" id="UP001239111">
    <property type="component" value="Chromosome 1"/>
</dbReference>
<reference evidence="1" key="1">
    <citation type="submission" date="2023-04" db="EMBL/GenBank/DDBJ databases">
        <title>A chromosome-level genome assembly of the parasitoid wasp Eretmocerus hayati.</title>
        <authorList>
            <person name="Zhong Y."/>
            <person name="Liu S."/>
            <person name="Liu Y."/>
        </authorList>
    </citation>
    <scope>NUCLEOTIDE SEQUENCE</scope>
    <source>
        <strain evidence="1">ZJU_SS_LIU_2023</strain>
    </source>
</reference>
<protein>
    <submittedName>
        <fullName evidence="1">Uncharacterized protein</fullName>
    </submittedName>
</protein>
<sequence>MGSKNNDEAPPPYFASFLDKFDKRMDDVDNSIQQLDVKMSERIHLFLIAFYTSKAIISSELDIVGQLGGGVGLYIKNQLNARILACSEPEFDNTPEYLIAEIACCDKKLLCAVVYRRPEGMYPKQFVDTLSNFMPPYMNVVVTVPSDATHRVSRRDIPPVHTWLDIFVTASPESIRSYEKSEAPFVVGHDLIELEYIFYKPPHLEKKIVVHLLKNVFRISLNHFCPRMTKLLS</sequence>
<proteinExistence type="predicted"/>
<comment type="caution">
    <text evidence="1">The sequence shown here is derived from an EMBL/GenBank/DDBJ whole genome shotgun (WGS) entry which is preliminary data.</text>
</comment>
<organism evidence="1 2">
    <name type="scientific">Eretmocerus hayati</name>
    <dbReference type="NCBI Taxonomy" id="131215"/>
    <lineage>
        <taxon>Eukaryota</taxon>
        <taxon>Metazoa</taxon>
        <taxon>Ecdysozoa</taxon>
        <taxon>Arthropoda</taxon>
        <taxon>Hexapoda</taxon>
        <taxon>Insecta</taxon>
        <taxon>Pterygota</taxon>
        <taxon>Neoptera</taxon>
        <taxon>Endopterygota</taxon>
        <taxon>Hymenoptera</taxon>
        <taxon>Apocrita</taxon>
        <taxon>Proctotrupomorpha</taxon>
        <taxon>Chalcidoidea</taxon>
        <taxon>Aphelinidae</taxon>
        <taxon>Aphelininae</taxon>
        <taxon>Eretmocerus</taxon>
    </lineage>
</organism>
<name>A0ACC2PT45_9HYME</name>
<gene>
    <name evidence="1" type="ORF">QAD02_020768</name>
</gene>
<evidence type="ECO:0000313" key="2">
    <source>
        <dbReference type="Proteomes" id="UP001239111"/>
    </source>
</evidence>